<evidence type="ECO:0000256" key="5">
    <source>
        <dbReference type="SAM" id="SignalP"/>
    </source>
</evidence>
<dbReference type="RefSeq" id="WP_354418307.1">
    <property type="nucleotide sequence ID" value="NZ_JBEPLM010000034.1"/>
</dbReference>
<evidence type="ECO:0000313" key="8">
    <source>
        <dbReference type="Proteomes" id="UP001549036"/>
    </source>
</evidence>
<feature type="signal peptide" evidence="5">
    <location>
        <begin position="1"/>
        <end position="27"/>
    </location>
</feature>
<dbReference type="EMBL" id="JBEPLM010000034">
    <property type="protein sequence ID" value="MET3597929.1"/>
    <property type="molecule type" value="Genomic_DNA"/>
</dbReference>
<feature type="chain" id="PRO_5047183016" evidence="5">
    <location>
        <begin position="28"/>
        <end position="201"/>
    </location>
</feature>
<organism evidence="7 8">
    <name type="scientific">Mesorhizobium shonense</name>
    <dbReference type="NCBI Taxonomy" id="1209948"/>
    <lineage>
        <taxon>Bacteria</taxon>
        <taxon>Pseudomonadati</taxon>
        <taxon>Pseudomonadota</taxon>
        <taxon>Alphaproteobacteria</taxon>
        <taxon>Hyphomicrobiales</taxon>
        <taxon>Phyllobacteriaceae</taxon>
        <taxon>Mesorhizobium</taxon>
    </lineage>
</organism>
<dbReference type="InterPro" id="IPR039424">
    <property type="entry name" value="SBP_5"/>
</dbReference>
<name>A0ABV2I575_9HYPH</name>
<accession>A0ABV2I575</accession>
<dbReference type="SUPFAM" id="SSF53850">
    <property type="entry name" value="Periplasmic binding protein-like II"/>
    <property type="match status" value="1"/>
</dbReference>
<protein>
    <submittedName>
        <fullName evidence="7">ABC-type transport system substrate-binding protein</fullName>
    </submittedName>
</protein>
<evidence type="ECO:0000313" key="7">
    <source>
        <dbReference type="EMBL" id="MET3597929.1"/>
    </source>
</evidence>
<comment type="subcellular location">
    <subcellularLocation>
        <location evidence="1">Periplasm</location>
    </subcellularLocation>
</comment>
<evidence type="ECO:0000256" key="3">
    <source>
        <dbReference type="ARBA" id="ARBA00022729"/>
    </source>
</evidence>
<evidence type="ECO:0000256" key="4">
    <source>
        <dbReference type="SAM" id="MobiDB-lite"/>
    </source>
</evidence>
<feature type="domain" description="Solute-binding protein family 5" evidence="6">
    <location>
        <begin position="77"/>
        <end position="166"/>
    </location>
</feature>
<proteinExistence type="inferred from homology"/>
<evidence type="ECO:0000256" key="1">
    <source>
        <dbReference type="ARBA" id="ARBA00004418"/>
    </source>
</evidence>
<comment type="caution">
    <text evidence="7">The sequence shown here is derived from an EMBL/GenBank/DDBJ whole genome shotgun (WGS) entry which is preliminary data.</text>
</comment>
<keyword evidence="3 5" id="KW-0732">Signal</keyword>
<dbReference type="Pfam" id="PF00496">
    <property type="entry name" value="SBP_bac_5"/>
    <property type="match status" value="1"/>
</dbReference>
<evidence type="ECO:0000256" key="2">
    <source>
        <dbReference type="ARBA" id="ARBA00005695"/>
    </source>
</evidence>
<dbReference type="Gene3D" id="3.40.190.10">
    <property type="entry name" value="Periplasmic binding protein-like II"/>
    <property type="match status" value="1"/>
</dbReference>
<evidence type="ECO:0000259" key="6">
    <source>
        <dbReference type="Pfam" id="PF00496"/>
    </source>
</evidence>
<reference evidence="7 8" key="1">
    <citation type="submission" date="2024-06" db="EMBL/GenBank/DDBJ databases">
        <title>Genomic Encyclopedia of Type Strains, Phase IV (KMG-IV): sequencing the most valuable type-strain genomes for metagenomic binning, comparative biology and taxonomic classification.</title>
        <authorList>
            <person name="Goeker M."/>
        </authorList>
    </citation>
    <scope>NUCLEOTIDE SEQUENCE [LARGE SCALE GENOMIC DNA]</scope>
    <source>
        <strain evidence="7 8">DSM 29846</strain>
    </source>
</reference>
<comment type="similarity">
    <text evidence="2">Belongs to the bacterial solute-binding protein 5 family.</text>
</comment>
<gene>
    <name evidence="7" type="ORF">ABID26_007356</name>
</gene>
<feature type="region of interest" description="Disordered" evidence="4">
    <location>
        <begin position="180"/>
        <end position="201"/>
    </location>
</feature>
<keyword evidence="8" id="KW-1185">Reference proteome</keyword>
<dbReference type="Proteomes" id="UP001549036">
    <property type="component" value="Unassembled WGS sequence"/>
</dbReference>
<dbReference type="PANTHER" id="PTHR30290">
    <property type="entry name" value="PERIPLASMIC BINDING COMPONENT OF ABC TRANSPORTER"/>
    <property type="match status" value="1"/>
</dbReference>
<dbReference type="PANTHER" id="PTHR30290:SF38">
    <property type="entry name" value="D,D-DIPEPTIDE-BINDING PERIPLASMIC PROTEIN DDPA-RELATED"/>
    <property type="match status" value="1"/>
</dbReference>
<dbReference type="InterPro" id="IPR000914">
    <property type="entry name" value="SBP_5_dom"/>
</dbReference>
<sequence>MFNLRSTALAVSALALTLGWSSTVVRAQEPKKGGTVDVIVQPEPPMLMQGVNQNGPTNMVAGNIYESQLRYNEKLEPHRSLAKSWEISPDAKTYTFRLQEGVKWHDGKPFSADDVVFSLDNFLHGRPIVNAQVEEIEKVDDLTVKITLKQPFGPMLLSQEVASAPIEPKHIYDGTPPSPLRSCWSRSSSPNSARSCSRSVW</sequence>